<sequence>MQVKPGTCSRWWPGTQTPPWQQAAETPPELQHTAQAQAYSCTLNSEGPREEGLITIPSGGFLNLEHRMGTPGLLHD</sequence>
<organism evidence="2 3">
    <name type="scientific">Ilyodon furcidens</name>
    <name type="common">goldbreast splitfin</name>
    <dbReference type="NCBI Taxonomy" id="33524"/>
    <lineage>
        <taxon>Eukaryota</taxon>
        <taxon>Metazoa</taxon>
        <taxon>Chordata</taxon>
        <taxon>Craniata</taxon>
        <taxon>Vertebrata</taxon>
        <taxon>Euteleostomi</taxon>
        <taxon>Actinopterygii</taxon>
        <taxon>Neopterygii</taxon>
        <taxon>Teleostei</taxon>
        <taxon>Neoteleostei</taxon>
        <taxon>Acanthomorphata</taxon>
        <taxon>Ovalentaria</taxon>
        <taxon>Atherinomorphae</taxon>
        <taxon>Cyprinodontiformes</taxon>
        <taxon>Goodeidae</taxon>
        <taxon>Ilyodon</taxon>
    </lineage>
</organism>
<feature type="region of interest" description="Disordered" evidence="1">
    <location>
        <begin position="1"/>
        <end position="32"/>
    </location>
</feature>
<reference evidence="2 3" key="1">
    <citation type="submission" date="2021-06" db="EMBL/GenBank/DDBJ databases">
        <authorList>
            <person name="Palmer J.M."/>
        </authorList>
    </citation>
    <scope>NUCLEOTIDE SEQUENCE [LARGE SCALE GENOMIC DNA]</scope>
    <source>
        <strain evidence="3">if_2019</strain>
        <tissue evidence="2">Muscle</tissue>
    </source>
</reference>
<gene>
    <name evidence="2" type="ORF">ILYODFUR_034201</name>
</gene>
<dbReference type="Proteomes" id="UP001482620">
    <property type="component" value="Unassembled WGS sequence"/>
</dbReference>
<name>A0ABV0SRG3_9TELE</name>
<protein>
    <submittedName>
        <fullName evidence="2">Uncharacterized protein</fullName>
    </submittedName>
</protein>
<keyword evidence="3" id="KW-1185">Reference proteome</keyword>
<evidence type="ECO:0000313" key="2">
    <source>
        <dbReference type="EMBL" id="MEQ2223185.1"/>
    </source>
</evidence>
<dbReference type="EMBL" id="JAHRIQ010006079">
    <property type="protein sequence ID" value="MEQ2223185.1"/>
    <property type="molecule type" value="Genomic_DNA"/>
</dbReference>
<evidence type="ECO:0000313" key="3">
    <source>
        <dbReference type="Proteomes" id="UP001482620"/>
    </source>
</evidence>
<accession>A0ABV0SRG3</accession>
<feature type="compositionally biased region" description="Polar residues" evidence="1">
    <location>
        <begin position="14"/>
        <end position="24"/>
    </location>
</feature>
<evidence type="ECO:0000256" key="1">
    <source>
        <dbReference type="SAM" id="MobiDB-lite"/>
    </source>
</evidence>
<comment type="caution">
    <text evidence="2">The sequence shown here is derived from an EMBL/GenBank/DDBJ whole genome shotgun (WGS) entry which is preliminary data.</text>
</comment>
<proteinExistence type="predicted"/>